<reference evidence="1 2" key="1">
    <citation type="submission" date="2024-06" db="EMBL/GenBank/DDBJ databases">
        <title>The draft genome of Grus japonensis, version 3.</title>
        <authorList>
            <person name="Nabeshima K."/>
            <person name="Suzuki S."/>
            <person name="Onuma M."/>
        </authorList>
    </citation>
    <scope>NUCLEOTIDE SEQUENCE [LARGE SCALE GENOMIC DNA]</scope>
    <source>
        <strain evidence="1 2">451A</strain>
    </source>
</reference>
<evidence type="ECO:0000313" key="1">
    <source>
        <dbReference type="EMBL" id="GAB0204718.1"/>
    </source>
</evidence>
<organism evidence="1 2">
    <name type="scientific">Grus japonensis</name>
    <name type="common">Japanese crane</name>
    <name type="synonym">Red-crowned crane</name>
    <dbReference type="NCBI Taxonomy" id="30415"/>
    <lineage>
        <taxon>Eukaryota</taxon>
        <taxon>Metazoa</taxon>
        <taxon>Chordata</taxon>
        <taxon>Craniata</taxon>
        <taxon>Vertebrata</taxon>
        <taxon>Euteleostomi</taxon>
        <taxon>Archelosauria</taxon>
        <taxon>Archosauria</taxon>
        <taxon>Dinosauria</taxon>
        <taxon>Saurischia</taxon>
        <taxon>Theropoda</taxon>
        <taxon>Coelurosauria</taxon>
        <taxon>Aves</taxon>
        <taxon>Neognathae</taxon>
        <taxon>Neoaves</taxon>
        <taxon>Gruiformes</taxon>
        <taxon>Gruidae</taxon>
        <taxon>Grus</taxon>
    </lineage>
</organism>
<comment type="caution">
    <text evidence="1">The sequence shown here is derived from an EMBL/GenBank/DDBJ whole genome shotgun (WGS) entry which is preliminary data.</text>
</comment>
<sequence length="283" mass="32628">MFIVDLDEGTECTLSKFADDTKPGGVANTPEGCAAIQQDLNRLENLVERNLMKFNKGKCRVLHLGRNNPKHQNRLEDDLLGSSIVEKDQGVLVDNKLSMSQQCALVAKKANGILGCIKKSMASRSREVLLPFYSALVMPHLEFCVQIWAPQFKKDRELLERVQRRATEMIRGLEHLSYEERLRELGLFSLEKRRLRGDLINAYKYLKGGCQEDRARLFSVVPSNRTRGNGHKLEHRKFHLSMRKNFFTLRVTEHWNRLPREVVESPSLEIFKTHLDTILCNLL</sequence>
<gene>
    <name evidence="1" type="ORF">GRJ2_002937400</name>
</gene>
<dbReference type="EMBL" id="BAAFJT010000040">
    <property type="protein sequence ID" value="GAB0204718.1"/>
    <property type="molecule type" value="Genomic_DNA"/>
</dbReference>
<dbReference type="PANTHER" id="PTHR33332">
    <property type="entry name" value="REVERSE TRANSCRIPTASE DOMAIN-CONTAINING PROTEIN"/>
    <property type="match status" value="1"/>
</dbReference>
<proteinExistence type="predicted"/>
<name>A0ABC9Y426_GRUJA</name>
<keyword evidence="2" id="KW-1185">Reference proteome</keyword>
<protein>
    <submittedName>
        <fullName evidence="1">Mitochondrial enolase superfamily member 1</fullName>
    </submittedName>
</protein>
<dbReference type="Proteomes" id="UP001623348">
    <property type="component" value="Unassembled WGS sequence"/>
</dbReference>
<accession>A0ABC9Y426</accession>
<dbReference type="AlphaFoldDB" id="A0ABC9Y426"/>
<evidence type="ECO:0000313" key="2">
    <source>
        <dbReference type="Proteomes" id="UP001623348"/>
    </source>
</evidence>